<dbReference type="SUPFAM" id="SSF51069">
    <property type="entry name" value="Carbonic anhydrase"/>
    <property type="match status" value="1"/>
</dbReference>
<dbReference type="AlphaFoldDB" id="A0A176ZZN6"/>
<dbReference type="RefSeq" id="XP_024320686.1">
    <property type="nucleotide sequence ID" value="XM_024471939.1"/>
</dbReference>
<evidence type="ECO:0000313" key="2">
    <source>
        <dbReference type="EMBL" id="OAF55386.1"/>
    </source>
</evidence>
<dbReference type="OrthoDB" id="429145at2759"/>
<evidence type="ECO:0000256" key="1">
    <source>
        <dbReference type="SAM" id="SignalP"/>
    </source>
</evidence>
<dbReference type="Gene3D" id="3.10.200.10">
    <property type="entry name" value="Alpha carbonic anhydrase"/>
    <property type="match status" value="1"/>
</dbReference>
<dbReference type="GeneID" id="36291428"/>
<sequence>MRSNVLSTLGVFTTFCQPVSSCVYGTSLLPRADGSLEGSQFGYTDPIEQLQWSQLIPDADVSEFLDVGATMDMLALGTATKSNVLWQFDDIFTENRVVGQYFSKWNHFEFDTAVSSIAFLTSLSKRYSTQVFDTALSPVSHIAELGQIATATAEHSSFSSPISHPDSNPIMSFSGSLTTPSCSEGVVDGVTSVAPITAGNSANRQISRKVMRFNTLHIQGKFGKPSLLLQVSKT</sequence>
<dbReference type="Proteomes" id="UP000077154">
    <property type="component" value="Unassembled WGS sequence"/>
</dbReference>
<dbReference type="InterPro" id="IPR036398">
    <property type="entry name" value="CA_dom_sf"/>
</dbReference>
<accession>A0A176ZZN6</accession>
<keyword evidence="1" id="KW-0732">Signal</keyword>
<reference evidence="2" key="1">
    <citation type="submission" date="2016-03" db="EMBL/GenBank/DDBJ databases">
        <title>Updated assembly of Pseudogymnoascus destructans, the fungus causing white-nose syndrome of bats.</title>
        <authorList>
            <person name="Palmer J.M."/>
            <person name="Drees K.P."/>
            <person name="Foster J.T."/>
            <person name="Lindner D.L."/>
        </authorList>
    </citation>
    <scope>NUCLEOTIDE SEQUENCE [LARGE SCALE GENOMIC DNA]</scope>
    <source>
        <strain evidence="2">20631-21</strain>
    </source>
</reference>
<dbReference type="EMBL" id="KV441409">
    <property type="protein sequence ID" value="OAF55386.1"/>
    <property type="molecule type" value="Genomic_DNA"/>
</dbReference>
<protein>
    <submittedName>
        <fullName evidence="2">Uncharacterized protein</fullName>
    </submittedName>
</protein>
<proteinExistence type="predicted"/>
<gene>
    <name evidence="2" type="ORF">VC83_08387</name>
</gene>
<name>A0A176ZZN6_9PEZI</name>
<feature type="chain" id="PRO_5008056283" evidence="1">
    <location>
        <begin position="22"/>
        <end position="234"/>
    </location>
</feature>
<feature type="signal peptide" evidence="1">
    <location>
        <begin position="1"/>
        <end position="21"/>
    </location>
</feature>
<dbReference type="VEuPathDB" id="FungiDB:GMDG_07121"/>
<organism evidence="2">
    <name type="scientific">Pseudogymnoascus destructans</name>
    <dbReference type="NCBI Taxonomy" id="655981"/>
    <lineage>
        <taxon>Eukaryota</taxon>
        <taxon>Fungi</taxon>
        <taxon>Dikarya</taxon>
        <taxon>Ascomycota</taxon>
        <taxon>Pezizomycotina</taxon>
        <taxon>Leotiomycetes</taxon>
        <taxon>Thelebolales</taxon>
        <taxon>Thelebolaceae</taxon>
        <taxon>Pseudogymnoascus</taxon>
    </lineage>
</organism>